<accession>A0A8J8GF01</accession>
<dbReference type="AlphaFoldDB" id="A0A8J8GF01"/>
<comment type="caution">
    <text evidence="2">The sequence shown here is derived from an EMBL/GenBank/DDBJ whole genome shotgun (WGS) entry which is preliminary data.</text>
</comment>
<evidence type="ECO:0000313" key="2">
    <source>
        <dbReference type="EMBL" id="NSL52680.1"/>
    </source>
</evidence>
<dbReference type="RefSeq" id="WP_173731883.1">
    <property type="nucleotide sequence ID" value="NZ_JABTTE010000019.1"/>
</dbReference>
<sequence>MALRIIKLFAQATTTTTTTAKPTVLKFVYETVEQTTPGTTLTIDAASFETDSGAAVTELPELPTDNSYFTVEINGALQMQDLLSYTPGATGVGKLEIDVPLGSDPIEAQTPIVLEVVIFDPESISDTTIIT</sequence>
<gene>
    <name evidence="2" type="ORF">HR057_13040</name>
</gene>
<feature type="domain" description="DUF4183" evidence="1">
    <location>
        <begin position="40"/>
        <end position="116"/>
    </location>
</feature>
<dbReference type="Proteomes" id="UP000625804">
    <property type="component" value="Unassembled WGS sequence"/>
</dbReference>
<protein>
    <submittedName>
        <fullName evidence="2">DUF4183 domain-containing protein</fullName>
    </submittedName>
</protein>
<evidence type="ECO:0000259" key="1">
    <source>
        <dbReference type="Pfam" id="PF13799"/>
    </source>
</evidence>
<dbReference type="EMBL" id="JABTTE010000019">
    <property type="protein sequence ID" value="NSL52680.1"/>
    <property type="molecule type" value="Genomic_DNA"/>
</dbReference>
<keyword evidence="3" id="KW-1185">Reference proteome</keyword>
<dbReference type="Pfam" id="PF13799">
    <property type="entry name" value="DUF4183"/>
    <property type="match status" value="1"/>
</dbReference>
<name>A0A8J8GF01_9BACI</name>
<reference evidence="2" key="1">
    <citation type="submission" date="2020-06" db="EMBL/GenBank/DDBJ databases">
        <title>A novel thermopfilic bacterium from Erzurum, Turkey.</title>
        <authorList>
            <person name="Adiguzel A."/>
            <person name="Ay H."/>
            <person name="Baltaci M.O."/>
        </authorList>
    </citation>
    <scope>NUCLEOTIDE SEQUENCE</scope>
    <source>
        <strain evidence="2">P2</strain>
    </source>
</reference>
<evidence type="ECO:0000313" key="3">
    <source>
        <dbReference type="Proteomes" id="UP000625804"/>
    </source>
</evidence>
<proteinExistence type="predicted"/>
<dbReference type="InterPro" id="IPR025237">
    <property type="entry name" value="DUF4183"/>
</dbReference>
<organism evidence="2 3">
    <name type="scientific">Calidifontibacillus erzurumensis</name>
    <dbReference type="NCBI Taxonomy" id="2741433"/>
    <lineage>
        <taxon>Bacteria</taxon>
        <taxon>Bacillati</taxon>
        <taxon>Bacillota</taxon>
        <taxon>Bacilli</taxon>
        <taxon>Bacillales</taxon>
        <taxon>Bacillaceae</taxon>
        <taxon>Calidifontibacillus/Schinkia group</taxon>
        <taxon>Calidifontibacillus</taxon>
    </lineage>
</organism>